<sequence>MPPFKKAPQPSEEVYRRAEQHPVPKLHSLQPSPPPPDTPRSYEEQRPPSSPLTSGQTTSSPGHYTAASHMAPGQSHSKTPIQFSTTAEPCVCQR</sequence>
<gene>
    <name evidence="1" type="ORF">DPEC_G00303300</name>
</gene>
<organism evidence="1 2">
    <name type="scientific">Dallia pectoralis</name>
    <name type="common">Alaska blackfish</name>
    <dbReference type="NCBI Taxonomy" id="75939"/>
    <lineage>
        <taxon>Eukaryota</taxon>
        <taxon>Metazoa</taxon>
        <taxon>Chordata</taxon>
        <taxon>Craniata</taxon>
        <taxon>Vertebrata</taxon>
        <taxon>Euteleostomi</taxon>
        <taxon>Actinopterygii</taxon>
        <taxon>Neopterygii</taxon>
        <taxon>Teleostei</taxon>
        <taxon>Protacanthopterygii</taxon>
        <taxon>Esociformes</taxon>
        <taxon>Umbridae</taxon>
        <taxon>Dallia</taxon>
    </lineage>
</organism>
<evidence type="ECO:0000313" key="1">
    <source>
        <dbReference type="EMBL" id="KAJ7989318.1"/>
    </source>
</evidence>
<protein>
    <submittedName>
        <fullName evidence="1">Uncharacterized protein</fullName>
    </submittedName>
</protein>
<evidence type="ECO:0000313" key="2">
    <source>
        <dbReference type="Proteomes" id="UP001157502"/>
    </source>
</evidence>
<dbReference type="Proteomes" id="UP001157502">
    <property type="component" value="Chromosome 29"/>
</dbReference>
<proteinExistence type="predicted"/>
<accession>A0ACC2FD08</accession>
<reference evidence="1" key="1">
    <citation type="submission" date="2021-05" db="EMBL/GenBank/DDBJ databases">
        <authorList>
            <person name="Pan Q."/>
            <person name="Jouanno E."/>
            <person name="Zahm M."/>
            <person name="Klopp C."/>
            <person name="Cabau C."/>
            <person name="Louis A."/>
            <person name="Berthelot C."/>
            <person name="Parey E."/>
            <person name="Roest Crollius H."/>
            <person name="Montfort J."/>
            <person name="Robinson-Rechavi M."/>
            <person name="Bouchez O."/>
            <person name="Lampietro C."/>
            <person name="Lopez Roques C."/>
            <person name="Donnadieu C."/>
            <person name="Postlethwait J."/>
            <person name="Bobe J."/>
            <person name="Dillon D."/>
            <person name="Chandos A."/>
            <person name="von Hippel F."/>
            <person name="Guiguen Y."/>
        </authorList>
    </citation>
    <scope>NUCLEOTIDE SEQUENCE</scope>
    <source>
        <strain evidence="1">YG-Jan2019</strain>
    </source>
</reference>
<dbReference type="EMBL" id="CM055756">
    <property type="protein sequence ID" value="KAJ7989318.1"/>
    <property type="molecule type" value="Genomic_DNA"/>
</dbReference>
<name>A0ACC2FD08_DALPE</name>
<comment type="caution">
    <text evidence="1">The sequence shown here is derived from an EMBL/GenBank/DDBJ whole genome shotgun (WGS) entry which is preliminary data.</text>
</comment>
<keyword evidence="2" id="KW-1185">Reference proteome</keyword>